<comment type="caution">
    <text evidence="2">The sequence shown here is derived from an EMBL/GenBank/DDBJ whole genome shotgun (WGS) entry which is preliminary data.</text>
</comment>
<dbReference type="InterPro" id="IPR007077">
    <property type="entry name" value="TfoX_C"/>
</dbReference>
<evidence type="ECO:0000313" key="3">
    <source>
        <dbReference type="Proteomes" id="UP000237682"/>
    </source>
</evidence>
<dbReference type="RefSeq" id="WP_105861464.1">
    <property type="nucleotide sequence ID" value="NZ_PUEJ01000003.1"/>
</dbReference>
<evidence type="ECO:0000313" key="2">
    <source>
        <dbReference type="EMBL" id="PRH87795.1"/>
    </source>
</evidence>
<dbReference type="Pfam" id="PF04994">
    <property type="entry name" value="TfoX_C"/>
    <property type="match status" value="1"/>
</dbReference>
<name>A0A2S9QEP8_9HYPH</name>
<reference evidence="2 3" key="1">
    <citation type="submission" date="2018-02" db="EMBL/GenBank/DDBJ databases">
        <title>Whole genome sequencing of endophytic bacterium.</title>
        <authorList>
            <person name="Eedara R."/>
            <person name="Podile A.R."/>
        </authorList>
    </citation>
    <scope>NUCLEOTIDE SEQUENCE [LARGE SCALE GENOMIC DNA]</scope>
    <source>
        <strain evidence="2 3">RP1T</strain>
    </source>
</reference>
<dbReference type="PANTHER" id="PTHR36121:SF1">
    <property type="entry name" value="PROTEIN SXY"/>
    <property type="match status" value="1"/>
</dbReference>
<dbReference type="Proteomes" id="UP000237682">
    <property type="component" value="Unassembled WGS sequence"/>
</dbReference>
<dbReference type="EMBL" id="PUEJ01000003">
    <property type="protein sequence ID" value="PRH87795.1"/>
    <property type="molecule type" value="Genomic_DNA"/>
</dbReference>
<protein>
    <submittedName>
        <fullName evidence="2">Competence-specific regulator</fullName>
    </submittedName>
</protein>
<organism evidence="2 3">
    <name type="scientific">Labrys okinawensis</name>
    <dbReference type="NCBI Taxonomy" id="346911"/>
    <lineage>
        <taxon>Bacteria</taxon>
        <taxon>Pseudomonadati</taxon>
        <taxon>Pseudomonadota</taxon>
        <taxon>Alphaproteobacteria</taxon>
        <taxon>Hyphomicrobiales</taxon>
        <taxon>Xanthobacteraceae</taxon>
        <taxon>Labrys</taxon>
    </lineage>
</organism>
<dbReference type="PANTHER" id="PTHR36121">
    <property type="entry name" value="PROTEIN SXY"/>
    <property type="match status" value="1"/>
</dbReference>
<dbReference type="Gene3D" id="1.10.150.20">
    <property type="entry name" value="5' to 3' exonuclease, C-terminal subdomain"/>
    <property type="match status" value="1"/>
</dbReference>
<dbReference type="InterPro" id="IPR047525">
    <property type="entry name" value="TfoX-like"/>
</dbReference>
<evidence type="ECO:0000259" key="1">
    <source>
        <dbReference type="Pfam" id="PF04994"/>
    </source>
</evidence>
<dbReference type="OrthoDB" id="7861542at2"/>
<keyword evidence="3" id="KW-1185">Reference proteome</keyword>
<gene>
    <name evidence="2" type="ORF">C5L14_07695</name>
</gene>
<accession>A0A2S9QEP8</accession>
<feature type="domain" description="TfoX C-terminal" evidence="1">
    <location>
        <begin position="2"/>
        <end position="73"/>
    </location>
</feature>
<sequence length="95" mass="11098">MSGRIRDMRNLGPATERMLAEVDIFSQEDLRRLGAVAAYRRLKFRFERGVSLNALYAMEGALTDRDWREVDRGLQELVHRKEEPLGIVFFRPMPC</sequence>
<dbReference type="AlphaFoldDB" id="A0A2S9QEP8"/>
<proteinExistence type="predicted"/>